<evidence type="ECO:0000256" key="3">
    <source>
        <dbReference type="ARBA" id="ARBA00022692"/>
    </source>
</evidence>
<feature type="transmembrane region" description="Helical" evidence="6">
    <location>
        <begin position="226"/>
        <end position="244"/>
    </location>
</feature>
<reference evidence="7" key="1">
    <citation type="submission" date="2022-01" db="EMBL/GenBank/DDBJ databases">
        <title>Genome Sequence Resource for Two Populations of Ditylenchus destructor, the Migratory Endoparasitic Phytonematode.</title>
        <authorList>
            <person name="Zhang H."/>
            <person name="Lin R."/>
            <person name="Xie B."/>
        </authorList>
    </citation>
    <scope>NUCLEOTIDE SEQUENCE</scope>
    <source>
        <strain evidence="7">BazhouSP</strain>
    </source>
</reference>
<dbReference type="GO" id="GO:0007606">
    <property type="term" value="P:sensory perception of chemical stimulus"/>
    <property type="evidence" value="ECO:0007669"/>
    <property type="project" value="UniProtKB-UniRule"/>
</dbReference>
<feature type="transmembrane region" description="Helical" evidence="6">
    <location>
        <begin position="47"/>
        <end position="68"/>
    </location>
</feature>
<keyword evidence="8" id="KW-1185">Reference proteome</keyword>
<comment type="caution">
    <text evidence="7">The sequence shown here is derived from an EMBL/GenBank/DDBJ whole genome shotgun (WGS) entry which is preliminary data.</text>
</comment>
<dbReference type="AlphaFoldDB" id="A0AAD4MV00"/>
<organism evidence="7 8">
    <name type="scientific">Ditylenchus destructor</name>
    <dbReference type="NCBI Taxonomy" id="166010"/>
    <lineage>
        <taxon>Eukaryota</taxon>
        <taxon>Metazoa</taxon>
        <taxon>Ecdysozoa</taxon>
        <taxon>Nematoda</taxon>
        <taxon>Chromadorea</taxon>
        <taxon>Rhabditida</taxon>
        <taxon>Tylenchina</taxon>
        <taxon>Tylenchomorpha</taxon>
        <taxon>Sphaerularioidea</taxon>
        <taxon>Anguinidae</taxon>
        <taxon>Anguininae</taxon>
        <taxon>Ditylenchus</taxon>
    </lineage>
</organism>
<dbReference type="Proteomes" id="UP001201812">
    <property type="component" value="Unassembled WGS sequence"/>
</dbReference>
<feature type="transmembrane region" description="Helical" evidence="6">
    <location>
        <begin position="12"/>
        <end position="35"/>
    </location>
</feature>
<dbReference type="PANTHER" id="PTHR31552">
    <property type="entry name" value="SERPENTINE RECEPTOR CLASS GAMMA"/>
    <property type="match status" value="1"/>
</dbReference>
<comment type="caution">
    <text evidence="6">Lacks conserved residue(s) required for the propagation of feature annotation.</text>
</comment>
<sequence length="257" mass="29052">MGLGTLLASSPLPPFIVGLVIGVPSVILYLIETIVLIKYWKLLNTSFFRLFLVRFVLNFLNYLGTYISSRAGLVGLFYDFFHSMPSLFLAFWFTFYYYAFHAENLTTMFILINRLTSILLPLKHIQFTQPSFVSAVSAITFCVMCGVLNIATLIVYSMNINGKFIPTVNAQTDESQHRIESKLTVYALITFFGQLFVVLYMILINFCCIFGDGWGIHVLRLVQSTGVGRYFSTIVVLSWLLFWASNKIISGDKGASP</sequence>
<accession>A0AAD4MV00</accession>
<comment type="subcellular location">
    <subcellularLocation>
        <location evidence="1">Membrane</location>
        <topology evidence="1">Multi-pass membrane protein</topology>
    </subcellularLocation>
</comment>
<dbReference type="PANTHER" id="PTHR31552:SF8">
    <property type="entry name" value="SERPENTINE RECEPTOR CLASS GAMMA"/>
    <property type="match status" value="1"/>
</dbReference>
<dbReference type="InterPro" id="IPR000609">
    <property type="entry name" value="7TM_GPCR_serpentine_rcpt_Srg"/>
</dbReference>
<dbReference type="GO" id="GO:0004888">
    <property type="term" value="F:transmembrane signaling receptor activity"/>
    <property type="evidence" value="ECO:0007669"/>
    <property type="project" value="InterPro"/>
</dbReference>
<proteinExistence type="inferred from homology"/>
<evidence type="ECO:0000256" key="2">
    <source>
        <dbReference type="ARBA" id="ARBA00005692"/>
    </source>
</evidence>
<dbReference type="EMBL" id="JAKKPZ010000050">
    <property type="protein sequence ID" value="KAI1706129.1"/>
    <property type="molecule type" value="Genomic_DNA"/>
</dbReference>
<keyword evidence="3 6" id="KW-0812">Transmembrane</keyword>
<evidence type="ECO:0000313" key="7">
    <source>
        <dbReference type="EMBL" id="KAI1706129.1"/>
    </source>
</evidence>
<gene>
    <name evidence="7" type="ORF">DdX_13169</name>
</gene>
<evidence type="ECO:0000256" key="1">
    <source>
        <dbReference type="ARBA" id="ARBA00004141"/>
    </source>
</evidence>
<dbReference type="GO" id="GO:0016020">
    <property type="term" value="C:membrane"/>
    <property type="evidence" value="ECO:0007669"/>
    <property type="project" value="UniProtKB-SubCell"/>
</dbReference>
<feature type="transmembrane region" description="Helical" evidence="6">
    <location>
        <begin position="131"/>
        <end position="156"/>
    </location>
</feature>
<evidence type="ECO:0000256" key="4">
    <source>
        <dbReference type="ARBA" id="ARBA00022989"/>
    </source>
</evidence>
<evidence type="ECO:0000256" key="5">
    <source>
        <dbReference type="ARBA" id="ARBA00023136"/>
    </source>
</evidence>
<keyword evidence="4 6" id="KW-1133">Transmembrane helix</keyword>
<evidence type="ECO:0000256" key="6">
    <source>
        <dbReference type="RuleBase" id="RU280813"/>
    </source>
</evidence>
<protein>
    <recommendedName>
        <fullName evidence="6">Serpentine receptor class gamma</fullName>
    </recommendedName>
</protein>
<comment type="similarity">
    <text evidence="2 6">Belongs to the nematode receptor-like protein srg family.</text>
</comment>
<dbReference type="Pfam" id="PF02118">
    <property type="entry name" value="Srg"/>
    <property type="match status" value="1"/>
</dbReference>
<name>A0AAD4MV00_9BILA</name>
<evidence type="ECO:0000313" key="8">
    <source>
        <dbReference type="Proteomes" id="UP001201812"/>
    </source>
</evidence>
<feature type="transmembrane region" description="Helical" evidence="6">
    <location>
        <begin position="185"/>
        <end position="206"/>
    </location>
</feature>
<keyword evidence="5 6" id="KW-0472">Membrane</keyword>